<dbReference type="InterPro" id="IPR009057">
    <property type="entry name" value="Homeodomain-like_sf"/>
</dbReference>
<dbReference type="PRINTS" id="PR00455">
    <property type="entry name" value="HTHTETR"/>
</dbReference>
<organism evidence="4 5">
    <name type="scientific">Lactiplantibacillus brownii</name>
    <dbReference type="NCBI Taxonomy" id="3069269"/>
    <lineage>
        <taxon>Bacteria</taxon>
        <taxon>Bacillati</taxon>
        <taxon>Bacillota</taxon>
        <taxon>Bacilli</taxon>
        <taxon>Lactobacillales</taxon>
        <taxon>Lactobacillaceae</taxon>
        <taxon>Lactiplantibacillus</taxon>
    </lineage>
</organism>
<name>A0ABU1A6V7_9LACO</name>
<gene>
    <name evidence="4" type="ORF">RA086_00700</name>
</gene>
<sequence length="214" mass="24205">MARKETPKDPEKVTRILAAATHEFAVHGYTAAKTDQIAVVAQVSKGLIFHYYGSKQQLYFQTVVAATERIKTEVNPQAFKTPADLVTLVVRSTKYKAEFGRQHPDEMRLMINAYGNVDKLPVKIQGELRELYAQSLQVSQVLIGKVIERLPLRPGVDRETVIQLIMGVYQQIFAEFQAHMAVNPDAETMLDAQWIVDRAKQYMAILENGFVQPE</sequence>
<evidence type="ECO:0000256" key="1">
    <source>
        <dbReference type="ARBA" id="ARBA00023125"/>
    </source>
</evidence>
<accession>A0ABU1A6V7</accession>
<feature type="domain" description="HTH tetR-type" evidence="3">
    <location>
        <begin position="10"/>
        <end position="70"/>
    </location>
</feature>
<dbReference type="RefSeq" id="WP_308702012.1">
    <property type="nucleotide sequence ID" value="NZ_AP027463.1"/>
</dbReference>
<dbReference type="Gene3D" id="1.10.10.60">
    <property type="entry name" value="Homeodomain-like"/>
    <property type="match status" value="1"/>
</dbReference>
<feature type="DNA-binding region" description="H-T-H motif" evidence="2">
    <location>
        <begin position="33"/>
        <end position="52"/>
    </location>
</feature>
<protein>
    <submittedName>
        <fullName evidence="4">TetR/AcrR family transcriptional regulator</fullName>
    </submittedName>
</protein>
<dbReference type="InterPro" id="IPR036271">
    <property type="entry name" value="Tet_transcr_reg_TetR-rel_C_sf"/>
</dbReference>
<comment type="caution">
    <text evidence="4">The sequence shown here is derived from an EMBL/GenBank/DDBJ whole genome shotgun (WGS) entry which is preliminary data.</text>
</comment>
<dbReference type="Proteomes" id="UP001227831">
    <property type="component" value="Unassembled WGS sequence"/>
</dbReference>
<dbReference type="PROSITE" id="PS50977">
    <property type="entry name" value="HTH_TETR_2"/>
    <property type="match status" value="1"/>
</dbReference>
<keyword evidence="1 2" id="KW-0238">DNA-binding</keyword>
<dbReference type="SUPFAM" id="SSF48498">
    <property type="entry name" value="Tetracyclin repressor-like, C-terminal domain"/>
    <property type="match status" value="1"/>
</dbReference>
<evidence type="ECO:0000259" key="3">
    <source>
        <dbReference type="PROSITE" id="PS50977"/>
    </source>
</evidence>
<evidence type="ECO:0000313" key="5">
    <source>
        <dbReference type="Proteomes" id="UP001227831"/>
    </source>
</evidence>
<dbReference type="SUPFAM" id="SSF46689">
    <property type="entry name" value="Homeodomain-like"/>
    <property type="match status" value="1"/>
</dbReference>
<dbReference type="EMBL" id="JAVCWF010000001">
    <property type="protein sequence ID" value="MDQ7936168.1"/>
    <property type="molecule type" value="Genomic_DNA"/>
</dbReference>
<evidence type="ECO:0000256" key="2">
    <source>
        <dbReference type="PROSITE-ProRule" id="PRU00335"/>
    </source>
</evidence>
<dbReference type="Gene3D" id="1.10.357.10">
    <property type="entry name" value="Tetracycline Repressor, domain 2"/>
    <property type="match status" value="1"/>
</dbReference>
<dbReference type="PANTHER" id="PTHR30055">
    <property type="entry name" value="HTH-TYPE TRANSCRIPTIONAL REGULATOR RUTR"/>
    <property type="match status" value="1"/>
</dbReference>
<dbReference type="InterPro" id="IPR001647">
    <property type="entry name" value="HTH_TetR"/>
</dbReference>
<proteinExistence type="predicted"/>
<evidence type="ECO:0000313" key="4">
    <source>
        <dbReference type="EMBL" id="MDQ7936168.1"/>
    </source>
</evidence>
<keyword evidence="5" id="KW-1185">Reference proteome</keyword>
<dbReference type="InterPro" id="IPR050109">
    <property type="entry name" value="HTH-type_TetR-like_transc_reg"/>
</dbReference>
<reference evidence="4 5" key="1">
    <citation type="journal article" date="2023" name="Int. J. Syst. Evol. Microbiol.">
        <title>Lactiplantibacillus brownii sp. nov., a novel psychrotolerant species isolated from sauerkraut.</title>
        <authorList>
            <person name="Heng Y.C."/>
            <person name="Silvaraju S."/>
            <person name="Lee J.K.Y."/>
            <person name="Kittelmann S."/>
        </authorList>
    </citation>
    <scope>NUCLEOTIDE SEQUENCE [LARGE SCALE GENOMIC DNA]</scope>
    <source>
        <strain evidence="4 5">WILCCON 0030</strain>
    </source>
</reference>
<dbReference type="PANTHER" id="PTHR30055:SF226">
    <property type="entry name" value="HTH-TYPE TRANSCRIPTIONAL REGULATOR PKSA"/>
    <property type="match status" value="1"/>
</dbReference>
<dbReference type="Pfam" id="PF00440">
    <property type="entry name" value="TetR_N"/>
    <property type="match status" value="1"/>
</dbReference>